<dbReference type="Pfam" id="PF20246">
    <property type="entry name" value="DUF6601"/>
    <property type="match status" value="1"/>
</dbReference>
<comment type="caution">
    <text evidence="3">The sequence shown here is derived from an EMBL/GenBank/DDBJ whole genome shotgun (WGS) entry which is preliminary data.</text>
</comment>
<keyword evidence="2" id="KW-0812">Transmembrane</keyword>
<name>A0A553I5C1_9PEZI</name>
<reference evidence="4" key="1">
    <citation type="submission" date="2019-06" db="EMBL/GenBank/DDBJ databases">
        <title>Draft genome sequence of the griseofulvin-producing fungus Xylaria cubensis strain G536.</title>
        <authorList>
            <person name="Mead M.E."/>
            <person name="Raja H.A."/>
            <person name="Steenwyk J.L."/>
            <person name="Knowles S.L."/>
            <person name="Oberlies N.H."/>
            <person name="Rokas A."/>
        </authorList>
    </citation>
    <scope>NUCLEOTIDE SEQUENCE [LARGE SCALE GENOMIC DNA]</scope>
    <source>
        <strain evidence="4">G536</strain>
    </source>
</reference>
<keyword evidence="2" id="KW-0472">Membrane</keyword>
<keyword evidence="4" id="KW-1185">Reference proteome</keyword>
<dbReference type="InterPro" id="IPR046536">
    <property type="entry name" value="DUF6601"/>
</dbReference>
<dbReference type="Proteomes" id="UP000319160">
    <property type="component" value="Unassembled WGS sequence"/>
</dbReference>
<dbReference type="PANTHER" id="PTHR34414:SF1">
    <property type="entry name" value="SUBTILISIN-LIKE SERINE PROTEASE"/>
    <property type="match status" value="1"/>
</dbReference>
<dbReference type="AlphaFoldDB" id="A0A553I5C1"/>
<feature type="transmembrane region" description="Helical" evidence="2">
    <location>
        <begin position="268"/>
        <end position="295"/>
    </location>
</feature>
<dbReference type="PANTHER" id="PTHR34414">
    <property type="entry name" value="HET DOMAIN-CONTAINING PROTEIN-RELATED"/>
    <property type="match status" value="1"/>
</dbReference>
<evidence type="ECO:0000256" key="1">
    <source>
        <dbReference type="SAM" id="MobiDB-lite"/>
    </source>
</evidence>
<feature type="region of interest" description="Disordered" evidence="1">
    <location>
        <begin position="323"/>
        <end position="342"/>
    </location>
</feature>
<evidence type="ECO:0000256" key="2">
    <source>
        <dbReference type="SAM" id="Phobius"/>
    </source>
</evidence>
<dbReference type="OrthoDB" id="5086500at2759"/>
<organism evidence="3 4">
    <name type="scientific">Xylaria flabelliformis</name>
    <dbReference type="NCBI Taxonomy" id="2512241"/>
    <lineage>
        <taxon>Eukaryota</taxon>
        <taxon>Fungi</taxon>
        <taxon>Dikarya</taxon>
        <taxon>Ascomycota</taxon>
        <taxon>Pezizomycotina</taxon>
        <taxon>Sordariomycetes</taxon>
        <taxon>Xylariomycetidae</taxon>
        <taxon>Xylariales</taxon>
        <taxon>Xylariaceae</taxon>
        <taxon>Xylaria</taxon>
    </lineage>
</organism>
<gene>
    <name evidence="3" type="ORF">FHL15_003728</name>
</gene>
<protein>
    <submittedName>
        <fullName evidence="3">Uncharacterized protein</fullName>
    </submittedName>
</protein>
<proteinExistence type="predicted"/>
<evidence type="ECO:0000313" key="3">
    <source>
        <dbReference type="EMBL" id="TRX95397.1"/>
    </source>
</evidence>
<sequence length="342" mass="38803">MNEPHAPFSTHVLGEPQKQQDFTSHLPASHRTKQDHIITPQAEANFLGEELLVNRLNSVQDWLWLCGRPMPPRPLHYQVVLSREITVTESPELHLLWSNHRIFLKPMPSWLLDPVFWKSHILQDNNLSRCARGFLYSYIALIAYPSDFRLAQEKGLVPSYLTWDGWKCVVNEVLQNHDMAMVNPRYWYGELRLSRLNKVYRLKGFVFRGYSKAGSHAVYGDLIADNFGILASILGYVVIVLTSLQVGLGVDKLSGNAAFTNFSYGFTVFSIIAPVIAVVGIFLVVLAMFINNWVATKKYEERRFKEIGVEPYWRNKHGNAPATSLTTSDKSYSALSSTQGGV</sequence>
<dbReference type="EMBL" id="VFLP01000016">
    <property type="protein sequence ID" value="TRX95397.1"/>
    <property type="molecule type" value="Genomic_DNA"/>
</dbReference>
<keyword evidence="2" id="KW-1133">Transmembrane helix</keyword>
<accession>A0A553I5C1</accession>
<dbReference type="STRING" id="2512241.A0A553I5C1"/>
<evidence type="ECO:0000313" key="4">
    <source>
        <dbReference type="Proteomes" id="UP000319160"/>
    </source>
</evidence>
<feature type="transmembrane region" description="Helical" evidence="2">
    <location>
        <begin position="227"/>
        <end position="248"/>
    </location>
</feature>
<feature type="region of interest" description="Disordered" evidence="1">
    <location>
        <begin position="1"/>
        <end position="30"/>
    </location>
</feature>